<dbReference type="SUPFAM" id="SSF51726">
    <property type="entry name" value="UROD/MetE-like"/>
    <property type="match status" value="1"/>
</dbReference>
<evidence type="ECO:0000313" key="3">
    <source>
        <dbReference type="Proteomes" id="UP000316988"/>
    </source>
</evidence>
<feature type="coiled-coil region" evidence="1">
    <location>
        <begin position="77"/>
        <end position="104"/>
    </location>
</feature>
<gene>
    <name evidence="2" type="ORF">FNM00_03560</name>
</gene>
<accession>A0A554SGS0</accession>
<dbReference type="RefSeq" id="WP_143911639.1">
    <property type="nucleotide sequence ID" value="NZ_VLNT01000002.1"/>
</dbReference>
<organism evidence="2 3">
    <name type="scientific">Aeromicrobium piscarium</name>
    <dbReference type="NCBI Taxonomy" id="2590901"/>
    <lineage>
        <taxon>Bacteria</taxon>
        <taxon>Bacillati</taxon>
        <taxon>Actinomycetota</taxon>
        <taxon>Actinomycetes</taxon>
        <taxon>Propionibacteriales</taxon>
        <taxon>Nocardioidaceae</taxon>
        <taxon>Aeromicrobium</taxon>
    </lineage>
</organism>
<name>A0A554SGS0_9ACTN</name>
<dbReference type="OrthoDB" id="5242426at2"/>
<sequence length="310" mass="32780">MRATGVGSMPGEDYREAIKMVTGVLDDLVFVPELPDRGAQAGMIGRTLGLVTELAVDLQPAGWRLASGGGVDHRRAASLLNHDLDLLEEELQEHEGTLKQQITGPLTLAATVALPRGERVLADHGARRDLAGALAAGVGEHLAGLRRRFPRHDLVVQIDEPGITSVLRGAVPTTSGFGRYRTVHPPEADALLRLLVEVIEDAGARPVVHCCADDLPVALLAGTGAGAIAFDLALAGADDAWAEAFESGVDLWPGGLDPRAVEDFMRRLGYEPASYTDRMVVTPSCGLAGQTPGEARRSLERVQTIATSLS</sequence>
<dbReference type="Proteomes" id="UP000316988">
    <property type="component" value="Unassembled WGS sequence"/>
</dbReference>
<reference evidence="2 3" key="1">
    <citation type="submission" date="2019-07" db="EMBL/GenBank/DDBJ databases">
        <authorList>
            <person name="Zhao L.H."/>
        </authorList>
    </citation>
    <scope>NUCLEOTIDE SEQUENCE [LARGE SCALE GENOMIC DNA]</scope>
    <source>
        <strain evidence="2 3">Co35</strain>
    </source>
</reference>
<dbReference type="InterPro" id="IPR038071">
    <property type="entry name" value="UROD/MetE-like_sf"/>
</dbReference>
<dbReference type="EMBL" id="VLNT01000002">
    <property type="protein sequence ID" value="TSD65516.1"/>
    <property type="molecule type" value="Genomic_DNA"/>
</dbReference>
<dbReference type="AlphaFoldDB" id="A0A554SGS0"/>
<keyword evidence="3" id="KW-1185">Reference proteome</keyword>
<comment type="caution">
    <text evidence="2">The sequence shown here is derived from an EMBL/GenBank/DDBJ whole genome shotgun (WGS) entry which is preliminary data.</text>
</comment>
<keyword evidence="1" id="KW-0175">Coiled coil</keyword>
<evidence type="ECO:0000313" key="2">
    <source>
        <dbReference type="EMBL" id="TSD65516.1"/>
    </source>
</evidence>
<dbReference type="Gene3D" id="3.20.20.210">
    <property type="match status" value="1"/>
</dbReference>
<evidence type="ECO:0000256" key="1">
    <source>
        <dbReference type="SAM" id="Coils"/>
    </source>
</evidence>
<protein>
    <submittedName>
        <fullName evidence="2">Methionine synthase</fullName>
    </submittedName>
</protein>
<proteinExistence type="predicted"/>